<dbReference type="InterPro" id="IPR001753">
    <property type="entry name" value="Enoyl-CoA_hydra/iso"/>
</dbReference>
<dbReference type="Proteomes" id="UP000199017">
    <property type="component" value="Unassembled WGS sequence"/>
</dbReference>
<dbReference type="InterPro" id="IPR014748">
    <property type="entry name" value="Enoyl-CoA_hydra_C"/>
</dbReference>
<dbReference type="Gene3D" id="1.10.12.10">
    <property type="entry name" value="Lyase 2-enoyl-coa Hydratase, Chain A, domain 2"/>
    <property type="match status" value="1"/>
</dbReference>
<evidence type="ECO:0000256" key="2">
    <source>
        <dbReference type="ARBA" id="ARBA00023239"/>
    </source>
</evidence>
<reference evidence="4 5" key="1">
    <citation type="submission" date="2016-10" db="EMBL/GenBank/DDBJ databases">
        <authorList>
            <person name="de Groot N.N."/>
        </authorList>
    </citation>
    <scope>NUCLEOTIDE SEQUENCE [LARGE SCALE GENOMIC DNA]</scope>
    <source>
        <strain evidence="5">P4B,CCM 7963,CECT 7998,DSM 25260,IBRC-M 10614,KCTC 13821</strain>
    </source>
</reference>
<dbReference type="PANTHER" id="PTHR11941">
    <property type="entry name" value="ENOYL-COA HYDRATASE-RELATED"/>
    <property type="match status" value="1"/>
</dbReference>
<keyword evidence="2" id="KW-0456">Lyase</keyword>
<dbReference type="RefSeq" id="WP_091582676.1">
    <property type="nucleotide sequence ID" value="NZ_FNDU01000003.1"/>
</dbReference>
<dbReference type="SUPFAM" id="SSF52096">
    <property type="entry name" value="ClpP/crotonase"/>
    <property type="match status" value="1"/>
</dbReference>
<evidence type="ECO:0000313" key="5">
    <source>
        <dbReference type="Proteomes" id="UP000199017"/>
    </source>
</evidence>
<dbReference type="Gene3D" id="3.90.226.10">
    <property type="entry name" value="2-enoyl-CoA Hydratase, Chain A, domain 1"/>
    <property type="match status" value="1"/>
</dbReference>
<dbReference type="STRING" id="930129.SAMN05216352_103214"/>
<dbReference type="FunFam" id="3.90.226.10:FF:000009">
    <property type="entry name" value="Carnitinyl-CoA dehydratase"/>
    <property type="match status" value="1"/>
</dbReference>
<dbReference type="FunFam" id="1.10.12.10:FF:000001">
    <property type="entry name" value="Probable enoyl-CoA hydratase, mitochondrial"/>
    <property type="match status" value="1"/>
</dbReference>
<dbReference type="GO" id="GO:0016836">
    <property type="term" value="F:hydro-lyase activity"/>
    <property type="evidence" value="ECO:0007669"/>
    <property type="project" value="UniProtKB-ARBA"/>
</dbReference>
<evidence type="ECO:0000313" key="4">
    <source>
        <dbReference type="EMBL" id="SDH89097.1"/>
    </source>
</evidence>
<dbReference type="InterPro" id="IPR029045">
    <property type="entry name" value="ClpP/crotonase-like_dom_sf"/>
</dbReference>
<dbReference type="EMBL" id="FNDU01000003">
    <property type="protein sequence ID" value="SDH89097.1"/>
    <property type="molecule type" value="Genomic_DNA"/>
</dbReference>
<dbReference type="AlphaFoldDB" id="A0A1G8G447"/>
<protein>
    <submittedName>
        <fullName evidence="4">Enoyl-CoA hydratase/carnithine racemase</fullName>
    </submittedName>
</protein>
<dbReference type="InterPro" id="IPR018376">
    <property type="entry name" value="Enoyl-CoA_hyd/isom_CS"/>
</dbReference>
<dbReference type="PROSITE" id="PS00166">
    <property type="entry name" value="ENOYL_COA_HYDRATASE"/>
    <property type="match status" value="1"/>
</dbReference>
<sequence>MAEVVKWKKEDGIAVVTIDNPPLNVLSKQVTSDLKEITENIREDDEVVCVILTGAGDKAFMAGADIKEFPELMGNPDMKNYVMNSHHMLQELEDLPKPTIALLNGMTFGGGCELALTCDMRIAEAHAQVGLPEVKLGLFPGGGGTQRLPRLVGTAKAKELMFSGEPINAEEAEKIGLVNKVVPTGRGMEMARQAASHMADQSLQALSRIKKAVNEGIEMNLSDGLEKEADLFVDVFQTEDVKEGVNAFIEKRKPNFKHR</sequence>
<keyword evidence="5" id="KW-1185">Reference proteome</keyword>
<accession>A0A1G8G447</accession>
<dbReference type="Pfam" id="PF00378">
    <property type="entry name" value="ECH_1"/>
    <property type="match status" value="1"/>
</dbReference>
<organism evidence="4 5">
    <name type="scientific">Alteribacillus bidgolensis</name>
    <dbReference type="NCBI Taxonomy" id="930129"/>
    <lineage>
        <taxon>Bacteria</taxon>
        <taxon>Bacillati</taxon>
        <taxon>Bacillota</taxon>
        <taxon>Bacilli</taxon>
        <taxon>Bacillales</taxon>
        <taxon>Bacillaceae</taxon>
        <taxon>Alteribacillus</taxon>
    </lineage>
</organism>
<name>A0A1G8G447_9BACI</name>
<proteinExistence type="inferred from homology"/>
<dbReference type="GO" id="GO:0006635">
    <property type="term" value="P:fatty acid beta-oxidation"/>
    <property type="evidence" value="ECO:0007669"/>
    <property type="project" value="TreeGrafter"/>
</dbReference>
<evidence type="ECO:0000256" key="1">
    <source>
        <dbReference type="ARBA" id="ARBA00005254"/>
    </source>
</evidence>
<evidence type="ECO:0000256" key="3">
    <source>
        <dbReference type="RuleBase" id="RU003707"/>
    </source>
</evidence>
<dbReference type="PANTHER" id="PTHR11941:SF54">
    <property type="entry name" value="ENOYL-COA HYDRATASE, MITOCHONDRIAL"/>
    <property type="match status" value="1"/>
</dbReference>
<gene>
    <name evidence="4" type="ORF">SAMN05216352_103214</name>
</gene>
<dbReference type="CDD" id="cd06558">
    <property type="entry name" value="crotonase-like"/>
    <property type="match status" value="1"/>
</dbReference>
<comment type="similarity">
    <text evidence="1 3">Belongs to the enoyl-CoA hydratase/isomerase family.</text>
</comment>